<dbReference type="SUPFAM" id="SSF51735">
    <property type="entry name" value="NAD(P)-binding Rossmann-fold domains"/>
    <property type="match status" value="1"/>
</dbReference>
<protein>
    <submittedName>
        <fullName evidence="4">Dehydrogenase</fullName>
    </submittedName>
</protein>
<dbReference type="Pfam" id="PF13561">
    <property type="entry name" value="adh_short_C2"/>
    <property type="match status" value="1"/>
</dbReference>
<organism evidence="4 5">
    <name type="scientific">Streptomyces globisporus</name>
    <dbReference type="NCBI Taxonomy" id="1908"/>
    <lineage>
        <taxon>Bacteria</taxon>
        <taxon>Bacillati</taxon>
        <taxon>Actinomycetota</taxon>
        <taxon>Actinomycetes</taxon>
        <taxon>Kitasatosporales</taxon>
        <taxon>Streptomycetaceae</taxon>
        <taxon>Streptomyces</taxon>
    </lineage>
</organism>
<dbReference type="InterPro" id="IPR020904">
    <property type="entry name" value="Sc_DH/Rdtase_CS"/>
</dbReference>
<evidence type="ECO:0000256" key="1">
    <source>
        <dbReference type="ARBA" id="ARBA00006484"/>
    </source>
</evidence>
<evidence type="ECO:0000256" key="3">
    <source>
        <dbReference type="SAM" id="MobiDB-lite"/>
    </source>
</evidence>
<dbReference type="CDD" id="cd05233">
    <property type="entry name" value="SDR_c"/>
    <property type="match status" value="1"/>
</dbReference>
<name>A0ABN8VEV8_STRGL</name>
<accession>A0ABN8VEV8</accession>
<evidence type="ECO:0000313" key="4">
    <source>
        <dbReference type="EMBL" id="CAH9419623.1"/>
    </source>
</evidence>
<comment type="similarity">
    <text evidence="1">Belongs to the short-chain dehydrogenases/reductases (SDR) family.</text>
</comment>
<dbReference type="Gene3D" id="3.40.50.720">
    <property type="entry name" value="NAD(P)-binding Rossmann-like Domain"/>
    <property type="match status" value="1"/>
</dbReference>
<dbReference type="PROSITE" id="PS00061">
    <property type="entry name" value="ADH_SHORT"/>
    <property type="match status" value="1"/>
</dbReference>
<sequence length="301" mass="30556">MTGDGTGPGTGPVTGGAGTGPVSGAGAGRLAGRAAVITGAARGLGRACALAFAREGADLMLLDVAGELPGVPYPLGSASQLAHTADLCREAGSAVLTRQADVRDLAALEAAADAAEERFGRIDVLVNNAGIAAPSGRPAHEITEAEWQLMIDVDLGGAWRAIRAVGARMVAQGSGSIVNVASTAGLVGYRHFAGYVAAKHGLVGLTKAVALDYAPRKVRVNAVCPGSVRDDEAMEGRMLAEIARSLEVPVAEHEETFVRDQPMNALVEPGDVADAVLWLATDASRQVTGSVVTVDGGFTAR</sequence>
<gene>
    <name evidence="4" type="ORF">SGL43_06678</name>
</gene>
<dbReference type="Proteomes" id="UP001154015">
    <property type="component" value="Unassembled WGS sequence"/>
</dbReference>
<evidence type="ECO:0000313" key="5">
    <source>
        <dbReference type="Proteomes" id="UP001154015"/>
    </source>
</evidence>
<dbReference type="InterPro" id="IPR036291">
    <property type="entry name" value="NAD(P)-bd_dom_sf"/>
</dbReference>
<dbReference type="PANTHER" id="PTHR42760:SF133">
    <property type="entry name" value="3-OXOACYL-[ACYL-CARRIER-PROTEIN] REDUCTASE"/>
    <property type="match status" value="1"/>
</dbReference>
<dbReference type="EMBL" id="CAKXYP010000026">
    <property type="protein sequence ID" value="CAH9419623.1"/>
    <property type="molecule type" value="Genomic_DNA"/>
</dbReference>
<keyword evidence="2" id="KW-0560">Oxidoreductase</keyword>
<reference evidence="4" key="1">
    <citation type="submission" date="2022-03" db="EMBL/GenBank/DDBJ databases">
        <authorList>
            <person name="Leyn A S."/>
        </authorList>
    </citation>
    <scope>NUCLEOTIDE SEQUENCE</scope>
    <source>
        <strain evidence="4">Streptomyces globisporus 4-3</strain>
    </source>
</reference>
<evidence type="ECO:0000256" key="2">
    <source>
        <dbReference type="ARBA" id="ARBA00023002"/>
    </source>
</evidence>
<dbReference type="PRINTS" id="PR00081">
    <property type="entry name" value="GDHRDH"/>
</dbReference>
<dbReference type="PANTHER" id="PTHR42760">
    <property type="entry name" value="SHORT-CHAIN DEHYDROGENASES/REDUCTASES FAMILY MEMBER"/>
    <property type="match status" value="1"/>
</dbReference>
<dbReference type="PRINTS" id="PR00080">
    <property type="entry name" value="SDRFAMILY"/>
</dbReference>
<keyword evidence="5" id="KW-1185">Reference proteome</keyword>
<dbReference type="InterPro" id="IPR002347">
    <property type="entry name" value="SDR_fam"/>
</dbReference>
<feature type="region of interest" description="Disordered" evidence="3">
    <location>
        <begin position="1"/>
        <end position="20"/>
    </location>
</feature>
<proteinExistence type="inferred from homology"/>
<comment type="caution">
    <text evidence="4">The sequence shown here is derived from an EMBL/GenBank/DDBJ whole genome shotgun (WGS) entry which is preliminary data.</text>
</comment>